<dbReference type="InterPro" id="IPR002656">
    <property type="entry name" value="Acyl_transf_3_dom"/>
</dbReference>
<keyword evidence="1" id="KW-0472">Membrane</keyword>
<feature type="domain" description="Acyltransferase 3" evidence="2">
    <location>
        <begin position="28"/>
        <end position="371"/>
    </location>
</feature>
<name>A0A6L4X2C7_9BIFI</name>
<evidence type="ECO:0000313" key="4">
    <source>
        <dbReference type="EMBL" id="NEG70860.1"/>
    </source>
</evidence>
<dbReference type="EMBL" id="WBSM01000001">
    <property type="protein sequence ID" value="KAB8289151.1"/>
    <property type="molecule type" value="Genomic_DNA"/>
</dbReference>
<keyword evidence="1" id="KW-1133">Transmembrane helix</keyword>
<comment type="caution">
    <text evidence="3">The sequence shown here is derived from an EMBL/GenBank/DDBJ whole genome shotgun (WGS) entry which is preliminary data.</text>
</comment>
<dbReference type="RefSeq" id="WP_152357339.1">
    <property type="nucleotide sequence ID" value="NZ_WBSM01000001.1"/>
</dbReference>
<gene>
    <name evidence="3" type="ORF">DSM100688_0231</name>
    <name evidence="4" type="ORF">GFD24_01180</name>
</gene>
<dbReference type="GO" id="GO:0016020">
    <property type="term" value="C:membrane"/>
    <property type="evidence" value="ECO:0007669"/>
    <property type="project" value="TreeGrafter"/>
</dbReference>
<feature type="transmembrane region" description="Helical" evidence="1">
    <location>
        <begin position="36"/>
        <end position="55"/>
    </location>
</feature>
<dbReference type="Proteomes" id="UP000469943">
    <property type="component" value="Unassembled WGS sequence"/>
</dbReference>
<proteinExistence type="predicted"/>
<feature type="transmembrane region" description="Helical" evidence="1">
    <location>
        <begin position="206"/>
        <end position="225"/>
    </location>
</feature>
<evidence type="ECO:0000313" key="3">
    <source>
        <dbReference type="EMBL" id="KAB8289151.1"/>
    </source>
</evidence>
<dbReference type="GO" id="GO:0009103">
    <property type="term" value="P:lipopolysaccharide biosynthetic process"/>
    <property type="evidence" value="ECO:0007669"/>
    <property type="project" value="TreeGrafter"/>
</dbReference>
<evidence type="ECO:0000313" key="6">
    <source>
        <dbReference type="Proteomes" id="UP000482084"/>
    </source>
</evidence>
<dbReference type="PANTHER" id="PTHR23028">
    <property type="entry name" value="ACETYLTRANSFERASE"/>
    <property type="match status" value="1"/>
</dbReference>
<organism evidence="3 6">
    <name type="scientific">Bifidobacterium ramosum</name>
    <dbReference type="NCBI Taxonomy" id="1798158"/>
    <lineage>
        <taxon>Bacteria</taxon>
        <taxon>Bacillati</taxon>
        <taxon>Actinomycetota</taxon>
        <taxon>Actinomycetes</taxon>
        <taxon>Bifidobacteriales</taxon>
        <taxon>Bifidobacteriaceae</taxon>
        <taxon>Bifidobacterium</taxon>
    </lineage>
</organism>
<protein>
    <submittedName>
        <fullName evidence="3">Acyltransferase 3</fullName>
    </submittedName>
    <submittedName>
        <fullName evidence="4">Acyltransferase family protein</fullName>
    </submittedName>
</protein>
<dbReference type="Proteomes" id="UP000482084">
    <property type="component" value="Unassembled WGS sequence"/>
</dbReference>
<feature type="transmembrane region" description="Helical" evidence="1">
    <location>
        <begin position="327"/>
        <end position="347"/>
    </location>
</feature>
<keyword evidence="3" id="KW-0808">Transferase</keyword>
<keyword evidence="1" id="KW-0812">Transmembrane</keyword>
<dbReference type="InterPro" id="IPR050879">
    <property type="entry name" value="Acyltransferase_3"/>
</dbReference>
<accession>A0A6L4X2C7</accession>
<evidence type="ECO:0000259" key="2">
    <source>
        <dbReference type="Pfam" id="PF01757"/>
    </source>
</evidence>
<dbReference type="Pfam" id="PF01757">
    <property type="entry name" value="Acyl_transf_3"/>
    <property type="match status" value="1"/>
</dbReference>
<reference evidence="3 6" key="2">
    <citation type="submission" date="2019-10" db="EMBL/GenBank/DDBJ databases">
        <title>Characterization of the phylogenetic diversity of two novel species belonging to the genus Bifidobacterium: Bifidobacterium cebidarum sp. nov. and Bifidobacterium leontopitheci sp. nov.</title>
        <authorList>
            <person name="Lugli G.A."/>
            <person name="Duranti S."/>
            <person name="Milani C."/>
            <person name="Turroni F."/>
            <person name="Ventura M."/>
        </authorList>
    </citation>
    <scope>NUCLEOTIDE SEQUENCE [LARGE SCALE GENOMIC DNA]</scope>
    <source>
        <strain evidence="3 6">DSM 100688</strain>
    </source>
</reference>
<feature type="transmembrane region" description="Helical" evidence="1">
    <location>
        <begin position="103"/>
        <end position="125"/>
    </location>
</feature>
<feature type="transmembrane region" description="Helical" evidence="1">
    <location>
        <begin position="353"/>
        <end position="374"/>
    </location>
</feature>
<evidence type="ECO:0000313" key="5">
    <source>
        <dbReference type="Proteomes" id="UP000469943"/>
    </source>
</evidence>
<keyword evidence="3" id="KW-0012">Acyltransferase</keyword>
<feature type="transmembrane region" description="Helical" evidence="1">
    <location>
        <begin position="179"/>
        <end position="199"/>
    </location>
</feature>
<feature type="transmembrane region" description="Helical" evidence="1">
    <location>
        <begin position="61"/>
        <end position="82"/>
    </location>
</feature>
<dbReference type="EMBL" id="WHZX01000001">
    <property type="protein sequence ID" value="NEG70860.1"/>
    <property type="molecule type" value="Genomic_DNA"/>
</dbReference>
<keyword evidence="6" id="KW-1185">Reference proteome</keyword>
<dbReference type="PANTHER" id="PTHR23028:SF53">
    <property type="entry name" value="ACYL_TRANSF_3 DOMAIN-CONTAINING PROTEIN"/>
    <property type="match status" value="1"/>
</dbReference>
<evidence type="ECO:0000256" key="1">
    <source>
        <dbReference type="SAM" id="Phobius"/>
    </source>
</evidence>
<reference evidence="4 5" key="1">
    <citation type="submission" date="2019-10" db="EMBL/GenBank/DDBJ databases">
        <title>Bifidobacterium from non-human primates.</title>
        <authorList>
            <person name="Modesto M."/>
        </authorList>
    </citation>
    <scope>NUCLEOTIDE SEQUENCE [LARGE SCALE GENOMIC DNA]</scope>
    <source>
        <strain evidence="4 5">TREM</strain>
    </source>
</reference>
<sequence>MSSCGATHAADHHATAGAAHSGGTGRVPALDGLRGIACLVVLCYHLAMMFTLWGADAPYGLIPGPASVMVFFALSGVVLSLAPFAKLRAGQAYDWLRYYPRRVVRLAVPTFVAIAMGIGSGFVAWRLGSQSRSAQSVDFSGGPARILHDVLMQFDLIFNISDGVSTLSGGPLLRADSPVWSMTWEMFFSLTLPLAVYCVARTRRDLGLAVALVAAIWCSHVSGYFPLRLCLMFWLGVLLAKRADRIAAVRVSTPVEVVAFVAAVGCIELPEFWRTFVDSQAPVLLTATWSTLMNVACAALVALTMADGLLRRLLSTRPMRFLGRISFSLYLTHAILFGGFAVVLPRIGLGNVWAQSLIALVVAFAFAWLFYVAVERPSMRWSHDIGHAELHLEP</sequence>
<dbReference type="GO" id="GO:0016747">
    <property type="term" value="F:acyltransferase activity, transferring groups other than amino-acyl groups"/>
    <property type="evidence" value="ECO:0007669"/>
    <property type="project" value="InterPro"/>
</dbReference>
<dbReference type="AlphaFoldDB" id="A0A6L4X2C7"/>
<dbReference type="OrthoDB" id="9796461at2"/>
<feature type="transmembrane region" description="Helical" evidence="1">
    <location>
        <begin position="283"/>
        <end position="306"/>
    </location>
</feature>